<dbReference type="Proteomes" id="UP000255061">
    <property type="component" value="Unassembled WGS sequence"/>
</dbReference>
<dbReference type="EMBL" id="UGYV01000001">
    <property type="protein sequence ID" value="SUI93632.1"/>
    <property type="molecule type" value="Genomic_DNA"/>
</dbReference>
<organism evidence="3 4">
    <name type="scientific">Shewanella morhuae</name>
    <dbReference type="NCBI Taxonomy" id="365591"/>
    <lineage>
        <taxon>Bacteria</taxon>
        <taxon>Pseudomonadati</taxon>
        <taxon>Pseudomonadota</taxon>
        <taxon>Gammaproteobacteria</taxon>
        <taxon>Alteromonadales</taxon>
        <taxon>Shewanellaceae</taxon>
        <taxon>Shewanella</taxon>
    </lineage>
</organism>
<evidence type="ECO:0000259" key="1">
    <source>
        <dbReference type="Pfam" id="PF01471"/>
    </source>
</evidence>
<dbReference type="Pfam" id="PF01471">
    <property type="entry name" value="PG_binding_1"/>
    <property type="match status" value="1"/>
</dbReference>
<accession>A0A380B846</accession>
<protein>
    <submittedName>
        <fullName evidence="3">Uncharacterized conserved protein</fullName>
    </submittedName>
</protein>
<feature type="domain" description="N-acetylmuramidase" evidence="2">
    <location>
        <begin position="88"/>
        <end position="258"/>
    </location>
</feature>
<evidence type="ECO:0000313" key="3">
    <source>
        <dbReference type="EMBL" id="SUI93632.1"/>
    </source>
</evidence>
<feature type="domain" description="Peptidoglycan binding-like" evidence="1">
    <location>
        <begin position="8"/>
        <end position="63"/>
    </location>
</feature>
<dbReference type="AlphaFoldDB" id="A0A380B846"/>
<gene>
    <name evidence="3" type="ORF">NCTC10736_03770</name>
</gene>
<evidence type="ECO:0000313" key="4">
    <source>
        <dbReference type="Proteomes" id="UP000255061"/>
    </source>
</evidence>
<dbReference type="Pfam" id="PF11860">
    <property type="entry name" value="Muramidase"/>
    <property type="match status" value="1"/>
</dbReference>
<dbReference type="InterPro" id="IPR024408">
    <property type="entry name" value="Muramidase"/>
</dbReference>
<dbReference type="SUPFAM" id="SSF47090">
    <property type="entry name" value="PGBD-like"/>
    <property type="match status" value="1"/>
</dbReference>
<proteinExistence type="predicted"/>
<dbReference type="InterPro" id="IPR036366">
    <property type="entry name" value="PGBDSf"/>
</dbReference>
<dbReference type="Gene3D" id="1.10.101.10">
    <property type="entry name" value="PGBD-like superfamily/PGBD"/>
    <property type="match status" value="1"/>
</dbReference>
<name>A0A380B846_9GAMM</name>
<evidence type="ECO:0000259" key="2">
    <source>
        <dbReference type="Pfam" id="PF11860"/>
    </source>
</evidence>
<dbReference type="RefSeq" id="WP_115407014.1">
    <property type="nucleotide sequence ID" value="NZ_UGYV01000001.1"/>
</dbReference>
<sequence length="273" mass="29815">MTLRKGSNGTAVRDLQQRLNAAGASLTVDGWFGDATQKAIEQFQDKQDLPRTGYAGVRTLALLAGESRSKFIQHSQLADAAMVLGVSFAAMASVAEVESNGFGFFACGRPTILFERHVFYRELLEQGAAAAELAAKYPNICNPARGGYTGGSGEYQRFAVAYQLNPEAAICACSWGMFQIMGFHWQALGYPSPQAFKQAMDISEGEQLKALVKFIEADPILHKALKARKWAEFAKRYNGPAYKENDYDIKLARAYQQFTAASQQQGADNVVAA</sequence>
<dbReference type="InterPro" id="IPR036365">
    <property type="entry name" value="PGBD-like_sf"/>
</dbReference>
<reference evidence="3 4" key="1">
    <citation type="submission" date="2018-06" db="EMBL/GenBank/DDBJ databases">
        <authorList>
            <consortium name="Pathogen Informatics"/>
            <person name="Doyle S."/>
        </authorList>
    </citation>
    <scope>NUCLEOTIDE SEQUENCE [LARGE SCALE GENOMIC DNA]</scope>
    <source>
        <strain evidence="3 4">NCTC10736</strain>
    </source>
</reference>
<dbReference type="InterPro" id="IPR002477">
    <property type="entry name" value="Peptidoglycan-bd-like"/>
</dbReference>